<comment type="caution">
    <text evidence="1">The sequence shown here is derived from an EMBL/GenBank/DDBJ whole genome shotgun (WGS) entry which is preliminary data.</text>
</comment>
<dbReference type="EMBL" id="BTRK01000006">
    <property type="protein sequence ID" value="GMR57646.1"/>
    <property type="molecule type" value="Genomic_DNA"/>
</dbReference>
<evidence type="ECO:0000313" key="1">
    <source>
        <dbReference type="EMBL" id="GMR57646.1"/>
    </source>
</evidence>
<keyword evidence="2" id="KW-1185">Reference proteome</keyword>
<name>A0AAN5ICG4_9BILA</name>
<evidence type="ECO:0000313" key="2">
    <source>
        <dbReference type="Proteomes" id="UP001328107"/>
    </source>
</evidence>
<organism evidence="1 2">
    <name type="scientific">Pristionchus mayeri</name>
    <dbReference type="NCBI Taxonomy" id="1317129"/>
    <lineage>
        <taxon>Eukaryota</taxon>
        <taxon>Metazoa</taxon>
        <taxon>Ecdysozoa</taxon>
        <taxon>Nematoda</taxon>
        <taxon>Chromadorea</taxon>
        <taxon>Rhabditida</taxon>
        <taxon>Rhabditina</taxon>
        <taxon>Diplogasteromorpha</taxon>
        <taxon>Diplogasteroidea</taxon>
        <taxon>Neodiplogasteridae</taxon>
        <taxon>Pristionchus</taxon>
    </lineage>
</organism>
<dbReference type="AlphaFoldDB" id="A0AAN5ICG4"/>
<sequence length="67" mass="8087">MPWKPSIPPHFGAWRRSISSRAPSSLSRKSEQVRIQIKKKNKYSFRNYLEWRWKSVVVLENREVSRS</sequence>
<accession>A0AAN5ICG4</accession>
<protein>
    <submittedName>
        <fullName evidence="1">Uncharacterized protein</fullName>
    </submittedName>
</protein>
<gene>
    <name evidence="1" type="ORF">PMAYCL1PPCAC_27841</name>
</gene>
<dbReference type="Proteomes" id="UP001328107">
    <property type="component" value="Unassembled WGS sequence"/>
</dbReference>
<proteinExistence type="predicted"/>
<reference evidence="2" key="1">
    <citation type="submission" date="2022-10" db="EMBL/GenBank/DDBJ databases">
        <title>Genome assembly of Pristionchus species.</title>
        <authorList>
            <person name="Yoshida K."/>
            <person name="Sommer R.J."/>
        </authorList>
    </citation>
    <scope>NUCLEOTIDE SEQUENCE [LARGE SCALE GENOMIC DNA]</scope>
    <source>
        <strain evidence="2">RS5460</strain>
    </source>
</reference>